<name>A0ABD0UJ90_DENTH</name>
<proteinExistence type="predicted"/>
<keyword evidence="2" id="KW-1185">Reference proteome</keyword>
<accession>A0ABD0UJ90</accession>
<comment type="caution">
    <text evidence="1">The sequence shown here is derived from an EMBL/GenBank/DDBJ whole genome shotgun (WGS) entry which is preliminary data.</text>
</comment>
<reference evidence="1 2" key="1">
    <citation type="journal article" date="2024" name="Plant Biotechnol. J.">
        <title>Dendrobium thyrsiflorum genome and its molecular insights into genes involved in important horticultural traits.</title>
        <authorList>
            <person name="Chen B."/>
            <person name="Wang J.Y."/>
            <person name="Zheng P.J."/>
            <person name="Li K.L."/>
            <person name="Liang Y.M."/>
            <person name="Chen X.F."/>
            <person name="Zhang C."/>
            <person name="Zhao X."/>
            <person name="He X."/>
            <person name="Zhang G.Q."/>
            <person name="Liu Z.J."/>
            <person name="Xu Q."/>
        </authorList>
    </citation>
    <scope>NUCLEOTIDE SEQUENCE [LARGE SCALE GENOMIC DNA]</scope>
    <source>
        <strain evidence="1">GZMU011</strain>
    </source>
</reference>
<gene>
    <name evidence="1" type="ORF">M5K25_018690</name>
</gene>
<evidence type="ECO:0008006" key="3">
    <source>
        <dbReference type="Google" id="ProtNLM"/>
    </source>
</evidence>
<protein>
    <recommendedName>
        <fullName evidence="3">DUF1501 domain-containing protein</fullName>
    </recommendedName>
</protein>
<dbReference type="EMBL" id="JANQDX010000014">
    <property type="protein sequence ID" value="KAL0912699.1"/>
    <property type="molecule type" value="Genomic_DNA"/>
</dbReference>
<organism evidence="1 2">
    <name type="scientific">Dendrobium thyrsiflorum</name>
    <name type="common">Pinecone-like raceme dendrobium</name>
    <name type="synonym">Orchid</name>
    <dbReference type="NCBI Taxonomy" id="117978"/>
    <lineage>
        <taxon>Eukaryota</taxon>
        <taxon>Viridiplantae</taxon>
        <taxon>Streptophyta</taxon>
        <taxon>Embryophyta</taxon>
        <taxon>Tracheophyta</taxon>
        <taxon>Spermatophyta</taxon>
        <taxon>Magnoliopsida</taxon>
        <taxon>Liliopsida</taxon>
        <taxon>Asparagales</taxon>
        <taxon>Orchidaceae</taxon>
        <taxon>Epidendroideae</taxon>
        <taxon>Malaxideae</taxon>
        <taxon>Dendrobiinae</taxon>
        <taxon>Dendrobium</taxon>
    </lineage>
</organism>
<dbReference type="Proteomes" id="UP001552299">
    <property type="component" value="Unassembled WGS sequence"/>
</dbReference>
<evidence type="ECO:0000313" key="1">
    <source>
        <dbReference type="EMBL" id="KAL0912699.1"/>
    </source>
</evidence>
<sequence>MTRECGQGIGQSGQMWSVRHSRETSYGWWRSAESTECETAGSRDSGRQRYVGTATRSIRYSRDVTVALTSHGWTSTRRDNKRDETRWQTRFLGQTGLVLSFRFTLPQLKLVSSSFTSNCWRAVGGGKDDKPDQDPIVSSSWVIMIQDLLKFDAVEEHTGSDHDRNLMMSFGSKTIRSEGPDHNRLPVVPFDGKTTGTEASTRVLKIVHAILQEHVQGLPVSPQALHQASKACIGGLPMRCEI</sequence>
<evidence type="ECO:0000313" key="2">
    <source>
        <dbReference type="Proteomes" id="UP001552299"/>
    </source>
</evidence>
<dbReference type="AlphaFoldDB" id="A0ABD0UJ90"/>